<keyword evidence="6" id="KW-0812">Transmembrane</keyword>
<dbReference type="NCBIfam" id="TIGR00229">
    <property type="entry name" value="sensory_box"/>
    <property type="match status" value="2"/>
</dbReference>
<keyword evidence="4" id="KW-0418">Kinase</keyword>
<keyword evidence="5 6" id="KW-0472">Membrane</keyword>
<dbReference type="SUPFAM" id="SSF55874">
    <property type="entry name" value="ATPase domain of HSP90 chaperone/DNA topoisomerase II/histidine kinase"/>
    <property type="match status" value="1"/>
</dbReference>
<dbReference type="SMART" id="SM00086">
    <property type="entry name" value="PAC"/>
    <property type="match status" value="1"/>
</dbReference>
<evidence type="ECO:0000256" key="4">
    <source>
        <dbReference type="ARBA" id="ARBA00022777"/>
    </source>
</evidence>
<dbReference type="PROSITE" id="PS50112">
    <property type="entry name" value="PAS"/>
    <property type="match status" value="1"/>
</dbReference>
<dbReference type="InterPro" id="IPR036097">
    <property type="entry name" value="HisK_dim/P_sf"/>
</dbReference>
<gene>
    <name evidence="10" type="ORF">GGQ74_001366</name>
</gene>
<dbReference type="InterPro" id="IPR036890">
    <property type="entry name" value="HATPase_C_sf"/>
</dbReference>
<dbReference type="Pfam" id="PF02518">
    <property type="entry name" value="HATPase_c"/>
    <property type="match status" value="1"/>
</dbReference>
<dbReference type="Gene3D" id="3.30.450.20">
    <property type="entry name" value="PAS domain"/>
    <property type="match status" value="3"/>
</dbReference>
<evidence type="ECO:0000259" key="7">
    <source>
        <dbReference type="PROSITE" id="PS50109"/>
    </source>
</evidence>
<feature type="domain" description="PAC" evidence="9">
    <location>
        <begin position="421"/>
        <end position="471"/>
    </location>
</feature>
<dbReference type="SMART" id="SM00387">
    <property type="entry name" value="HATPase_c"/>
    <property type="match status" value="1"/>
</dbReference>
<feature type="domain" description="PAS" evidence="8">
    <location>
        <begin position="472"/>
        <end position="544"/>
    </location>
</feature>
<dbReference type="InterPro" id="IPR005467">
    <property type="entry name" value="His_kinase_dom"/>
</dbReference>
<evidence type="ECO:0000259" key="8">
    <source>
        <dbReference type="PROSITE" id="PS50112"/>
    </source>
</evidence>
<evidence type="ECO:0000256" key="6">
    <source>
        <dbReference type="SAM" id="Phobius"/>
    </source>
</evidence>
<dbReference type="GO" id="GO:0000156">
    <property type="term" value="F:phosphorelay response regulator activity"/>
    <property type="evidence" value="ECO:0007669"/>
    <property type="project" value="TreeGrafter"/>
</dbReference>
<comment type="catalytic activity">
    <reaction evidence="1">
        <text>ATP + protein L-histidine = ADP + protein N-phospho-L-histidine.</text>
        <dbReference type="EC" id="2.7.13.3"/>
    </reaction>
</comment>
<evidence type="ECO:0000256" key="3">
    <source>
        <dbReference type="ARBA" id="ARBA00022679"/>
    </source>
</evidence>
<dbReference type="GO" id="GO:0016020">
    <property type="term" value="C:membrane"/>
    <property type="evidence" value="ECO:0007669"/>
    <property type="project" value="UniProtKB-SubCell"/>
</dbReference>
<accession>A0A846QG04</accession>
<feature type="domain" description="PAC" evidence="9">
    <location>
        <begin position="546"/>
        <end position="597"/>
    </location>
</feature>
<dbReference type="InterPro" id="IPR003594">
    <property type="entry name" value="HATPase_dom"/>
</dbReference>
<dbReference type="CDD" id="cd00130">
    <property type="entry name" value="PAS"/>
    <property type="match status" value="1"/>
</dbReference>
<keyword evidence="11" id="KW-1185">Reference proteome</keyword>
<evidence type="ECO:0000313" key="11">
    <source>
        <dbReference type="Proteomes" id="UP000580856"/>
    </source>
</evidence>
<comment type="caution">
    <text evidence="10">The sequence shown here is derived from an EMBL/GenBank/DDBJ whole genome shotgun (WGS) entry which is preliminary data.</text>
</comment>
<dbReference type="AlphaFoldDB" id="A0A846QG04"/>
<dbReference type="CDD" id="cd00082">
    <property type="entry name" value="HisKA"/>
    <property type="match status" value="1"/>
</dbReference>
<dbReference type="SMART" id="SM00388">
    <property type="entry name" value="HisKA"/>
    <property type="match status" value="1"/>
</dbReference>
<feature type="domain" description="Histidine kinase" evidence="7">
    <location>
        <begin position="601"/>
        <end position="815"/>
    </location>
</feature>
<evidence type="ECO:0000259" key="9">
    <source>
        <dbReference type="PROSITE" id="PS50113"/>
    </source>
</evidence>
<dbReference type="Gene3D" id="1.10.287.130">
    <property type="match status" value="1"/>
</dbReference>
<dbReference type="GO" id="GO:0007234">
    <property type="term" value="P:osmosensory signaling via phosphorelay pathway"/>
    <property type="evidence" value="ECO:0007669"/>
    <property type="project" value="TreeGrafter"/>
</dbReference>
<dbReference type="InterPro" id="IPR001610">
    <property type="entry name" value="PAC"/>
</dbReference>
<evidence type="ECO:0000313" key="10">
    <source>
        <dbReference type="EMBL" id="NJB67726.1"/>
    </source>
</evidence>
<dbReference type="PROSITE" id="PS50113">
    <property type="entry name" value="PAC"/>
    <property type="match status" value="2"/>
</dbReference>
<dbReference type="SUPFAM" id="SSF47384">
    <property type="entry name" value="Homodimeric domain of signal transducing histidine kinase"/>
    <property type="match status" value="1"/>
</dbReference>
<dbReference type="PANTHER" id="PTHR42878">
    <property type="entry name" value="TWO-COMPONENT HISTIDINE KINASE"/>
    <property type="match status" value="1"/>
</dbReference>
<dbReference type="SMART" id="SM00091">
    <property type="entry name" value="PAS"/>
    <property type="match status" value="2"/>
</dbReference>
<dbReference type="EC" id="2.7.13.3" evidence="2"/>
<dbReference type="InterPro" id="IPR003661">
    <property type="entry name" value="HisK_dim/P_dom"/>
</dbReference>
<dbReference type="Proteomes" id="UP000580856">
    <property type="component" value="Unassembled WGS sequence"/>
</dbReference>
<dbReference type="Pfam" id="PF13426">
    <property type="entry name" value="PAS_9"/>
    <property type="match status" value="1"/>
</dbReference>
<dbReference type="GO" id="GO:0030295">
    <property type="term" value="F:protein kinase activator activity"/>
    <property type="evidence" value="ECO:0007669"/>
    <property type="project" value="TreeGrafter"/>
</dbReference>
<reference evidence="10 11" key="1">
    <citation type="submission" date="2020-03" db="EMBL/GenBank/DDBJ databases">
        <title>Genomic Encyclopedia of Type Strains, Phase IV (KMG-IV): sequencing the most valuable type-strain genomes for metagenomic binning, comparative biology and taxonomic classification.</title>
        <authorList>
            <person name="Goeker M."/>
        </authorList>
    </citation>
    <scope>NUCLEOTIDE SEQUENCE [LARGE SCALE GENOMIC DNA]</scope>
    <source>
        <strain evidence="10 11">DSM 24233</strain>
    </source>
</reference>
<dbReference type="InterPro" id="IPR050351">
    <property type="entry name" value="BphY/WalK/GraS-like"/>
</dbReference>
<proteinExistence type="predicted"/>
<dbReference type="InterPro" id="IPR013656">
    <property type="entry name" value="PAS_4"/>
</dbReference>
<keyword evidence="6" id="KW-1133">Transmembrane helix</keyword>
<keyword evidence="3" id="KW-0808">Transferase</keyword>
<name>A0A846QG04_9BACT</name>
<dbReference type="RefSeq" id="WP_167940758.1">
    <property type="nucleotide sequence ID" value="NZ_JAATJA010000001.1"/>
</dbReference>
<dbReference type="SUPFAM" id="SSF55785">
    <property type="entry name" value="PYP-like sensor domain (PAS domain)"/>
    <property type="match status" value="2"/>
</dbReference>
<dbReference type="Gene3D" id="3.30.565.10">
    <property type="entry name" value="Histidine kinase-like ATPase, C-terminal domain"/>
    <property type="match status" value="1"/>
</dbReference>
<protein>
    <recommendedName>
        <fullName evidence="2">histidine kinase</fullName>
        <ecNumber evidence="2">2.7.13.3</ecNumber>
    </recommendedName>
</protein>
<dbReference type="InterPro" id="IPR000700">
    <property type="entry name" value="PAS-assoc_C"/>
</dbReference>
<evidence type="ECO:0000256" key="5">
    <source>
        <dbReference type="ARBA" id="ARBA00023136"/>
    </source>
</evidence>
<dbReference type="Pfam" id="PF08448">
    <property type="entry name" value="PAS_4"/>
    <property type="match status" value="1"/>
</dbReference>
<evidence type="ECO:0000256" key="2">
    <source>
        <dbReference type="ARBA" id="ARBA00012438"/>
    </source>
</evidence>
<dbReference type="EMBL" id="JAATJA010000001">
    <property type="protein sequence ID" value="NJB67726.1"/>
    <property type="molecule type" value="Genomic_DNA"/>
</dbReference>
<dbReference type="GO" id="GO:0000155">
    <property type="term" value="F:phosphorelay sensor kinase activity"/>
    <property type="evidence" value="ECO:0007669"/>
    <property type="project" value="InterPro"/>
</dbReference>
<dbReference type="PROSITE" id="PS50109">
    <property type="entry name" value="HIS_KIN"/>
    <property type="match status" value="1"/>
</dbReference>
<dbReference type="InterPro" id="IPR035965">
    <property type="entry name" value="PAS-like_dom_sf"/>
</dbReference>
<dbReference type="PANTHER" id="PTHR42878:SF13">
    <property type="entry name" value="HISTIDINE KINASE"/>
    <property type="match status" value="1"/>
</dbReference>
<dbReference type="InterPro" id="IPR000014">
    <property type="entry name" value="PAS"/>
</dbReference>
<organism evidence="10 11">
    <name type="scientific">Desulfobaculum xiamenense</name>
    <dbReference type="NCBI Taxonomy" id="995050"/>
    <lineage>
        <taxon>Bacteria</taxon>
        <taxon>Pseudomonadati</taxon>
        <taxon>Thermodesulfobacteriota</taxon>
        <taxon>Desulfovibrionia</taxon>
        <taxon>Desulfovibrionales</taxon>
        <taxon>Desulfovibrionaceae</taxon>
        <taxon>Desulfobaculum</taxon>
    </lineage>
</organism>
<feature type="transmembrane region" description="Helical" evidence="6">
    <location>
        <begin position="21"/>
        <end position="42"/>
    </location>
</feature>
<evidence type="ECO:0000256" key="1">
    <source>
        <dbReference type="ARBA" id="ARBA00000085"/>
    </source>
</evidence>
<sequence>MVQKLPISPLKRATRKKRVTMAFYGIGIVCVLAAFTTLAYTVDHHAASEYEAIFNHQQATTTQLARRAMEERFRSLCASVRHIAQHTIPAVLSGSQPEETFIAMFEPLRASFPELLLLGYYPTPEAARFLSVAASQRAIAAERETLRWVEESWNELARPDATILVPDFHITATNRFAALLVPVQDGNTLCGVLAAAANIDTVIHSYISPLRLQKHGEVFLVDSHGRFLFNNQRPILGRSLLDPEFANGPIPAKLQTTVLDSVAGNAVELPDDGSPGRLLAWETAFLGNRRLIIGLSALTSDVSSGFSYLRLQRTAFIALLGLAFVSAGVAFLRRLEAQRVGYQNLVLRAQQDTSPDGILVQNQHMIPTSFNHQFLDMWGVEPEDMRIEHMERAFAKADRLVFDPGAIREHFMWLCEHPDEEETGTEIPLRDGRIIERRSRGLRDASGRYRGRIFWFRDITERKRQEQRIHEALADFEAIFDNSMVGVLLTRSDRLMAMTNDRFCEMFGYTEDELKGQSSRMIHVSDESYSRFAQMFIDKLTRGETVHAEYDMRRKDGTIFRAEFTGKTLDTSNLSRGVIWIVDDVTERHKLEQLREDVEQIMRHDLKNPLHNLIYVPQLLREDGNLTPPQLRLVDELEKSGYRMLDMINRSMDIYKMERGTYQLKREPVDATRLIARIVADLTPVSTARQLNVVTHRLGGMPQDAPYTVFGEELLLYSMLLNLLKNAVEAAPEGSNVEIYIDDSNGSIAIHNAGAVPEDIRDRFFEKLATSGKSGGTGLGTYSALLIARAHNGCIGLDTSDERGTTVTVRLPLWADAPAPVCT</sequence>
<dbReference type="Pfam" id="PF00512">
    <property type="entry name" value="HisKA"/>
    <property type="match status" value="1"/>
</dbReference>